<evidence type="ECO:0000259" key="10">
    <source>
        <dbReference type="PROSITE" id="PS50259"/>
    </source>
</evidence>
<dbReference type="GO" id="GO:0038039">
    <property type="term" value="C:G protein-coupled receptor heterodimeric complex"/>
    <property type="evidence" value="ECO:0007669"/>
    <property type="project" value="TreeGrafter"/>
</dbReference>
<dbReference type="RefSeq" id="XP_055888198.1">
    <property type="nucleotide sequence ID" value="XM_056032223.1"/>
</dbReference>
<dbReference type="SUPFAM" id="SSF53822">
    <property type="entry name" value="Periplasmic binding protein-like I"/>
    <property type="match status" value="1"/>
</dbReference>
<reference evidence="12" key="1">
    <citation type="submission" date="2025-08" db="UniProtKB">
        <authorList>
            <consortium name="RefSeq"/>
        </authorList>
    </citation>
    <scope>IDENTIFICATION</scope>
</reference>
<dbReference type="CDD" id="cd06366">
    <property type="entry name" value="PBP1_GABAb_receptor"/>
    <property type="match status" value="1"/>
</dbReference>
<dbReference type="CDD" id="cd15047">
    <property type="entry name" value="7tmC_GABA-B-like"/>
    <property type="match status" value="1"/>
</dbReference>
<keyword evidence="8" id="KW-0807">Transducer</keyword>
<keyword evidence="4" id="KW-0297">G-protein coupled receptor</keyword>
<dbReference type="PRINTS" id="PR00248">
    <property type="entry name" value="GPCRMGR"/>
</dbReference>
<feature type="transmembrane region" description="Helical" evidence="9">
    <location>
        <begin position="572"/>
        <end position="595"/>
    </location>
</feature>
<dbReference type="InterPro" id="IPR002455">
    <property type="entry name" value="GPCR3_GABA-B"/>
</dbReference>
<dbReference type="AlphaFoldDB" id="A0A9W3AM62"/>
<keyword evidence="5 9" id="KW-0472">Membrane</keyword>
<evidence type="ECO:0000256" key="6">
    <source>
        <dbReference type="ARBA" id="ARBA00023170"/>
    </source>
</evidence>
<keyword evidence="7" id="KW-0325">Glycoprotein</keyword>
<dbReference type="Gene3D" id="3.40.50.2300">
    <property type="match status" value="2"/>
</dbReference>
<dbReference type="Proteomes" id="UP001165740">
    <property type="component" value="Chromosome 6"/>
</dbReference>
<evidence type="ECO:0000256" key="5">
    <source>
        <dbReference type="ARBA" id="ARBA00023136"/>
    </source>
</evidence>
<feature type="transmembrane region" description="Helical" evidence="9">
    <location>
        <begin position="532"/>
        <end position="551"/>
    </location>
</feature>
<evidence type="ECO:0000256" key="9">
    <source>
        <dbReference type="SAM" id="Phobius"/>
    </source>
</evidence>
<evidence type="ECO:0000256" key="7">
    <source>
        <dbReference type="ARBA" id="ARBA00023180"/>
    </source>
</evidence>
<evidence type="ECO:0000313" key="12">
    <source>
        <dbReference type="RefSeq" id="XP_055888198.1"/>
    </source>
</evidence>
<dbReference type="InterPro" id="IPR028082">
    <property type="entry name" value="Peripla_BP_I"/>
</dbReference>
<dbReference type="InterPro" id="IPR017978">
    <property type="entry name" value="GPCR_3_C"/>
</dbReference>
<keyword evidence="11" id="KW-1185">Reference proteome</keyword>
<feature type="transmembrane region" description="Helical" evidence="9">
    <location>
        <begin position="636"/>
        <end position="656"/>
    </location>
</feature>
<dbReference type="PANTHER" id="PTHR10519">
    <property type="entry name" value="GABA-B RECEPTOR"/>
    <property type="match status" value="1"/>
</dbReference>
<dbReference type="PANTHER" id="PTHR10519:SF20">
    <property type="entry name" value="G-PROTEIN COUPLED RECEPTOR 156-RELATED"/>
    <property type="match status" value="1"/>
</dbReference>
<organism evidence="11 12">
    <name type="scientific">Biomphalaria glabrata</name>
    <name type="common">Bloodfluke planorb</name>
    <name type="synonym">Freshwater snail</name>
    <dbReference type="NCBI Taxonomy" id="6526"/>
    <lineage>
        <taxon>Eukaryota</taxon>
        <taxon>Metazoa</taxon>
        <taxon>Spiralia</taxon>
        <taxon>Lophotrochozoa</taxon>
        <taxon>Mollusca</taxon>
        <taxon>Gastropoda</taxon>
        <taxon>Heterobranchia</taxon>
        <taxon>Euthyneura</taxon>
        <taxon>Panpulmonata</taxon>
        <taxon>Hygrophila</taxon>
        <taxon>Lymnaeoidea</taxon>
        <taxon>Planorbidae</taxon>
        <taxon>Biomphalaria</taxon>
    </lineage>
</organism>
<dbReference type="GO" id="GO:0007214">
    <property type="term" value="P:gamma-aminobutyric acid signaling pathway"/>
    <property type="evidence" value="ECO:0007669"/>
    <property type="project" value="TreeGrafter"/>
</dbReference>
<feature type="domain" description="G-protein coupled receptors family 3 profile" evidence="10">
    <location>
        <begin position="468"/>
        <end position="721"/>
    </location>
</feature>
<feature type="transmembrane region" description="Helical" evidence="9">
    <location>
        <begin position="702"/>
        <end position="722"/>
    </location>
</feature>
<accession>A0A9W3AM62</accession>
<evidence type="ECO:0000256" key="1">
    <source>
        <dbReference type="ARBA" id="ARBA00004141"/>
    </source>
</evidence>
<keyword evidence="3 9" id="KW-1133">Transmembrane helix</keyword>
<feature type="transmembrane region" description="Helical" evidence="9">
    <location>
        <begin position="463"/>
        <end position="482"/>
    </location>
</feature>
<sequence length="828" mass="93505">MVLGSTCSSVTEITASVANLSGLQQISYSAVSPLLSSKQLFPNFFRVMTPEQSLTVARVKLFKEMGWTRVHSVYEDQKLFSSLDEFMKQELILADIEVVSTQMFTTNPEICADNLKKNDARIIIGSMYEDKAKMLLCAIYNNTPEAERPNAWYKKIVWLLPSMFFKHWMDVGGNGISCTPDQIQEVLGNYFTIGSQTLTKDSSYVPFSGITDFNILLNGTILYNSVQDVLPSDLKKYFDRDSFYLDGSLSGQHRAPQAYDAVWAIALALNNTLTYLKQTNDSRRLENFTYNDSQFSRLLHEGMKNVTFKSLSGDFHFNPNGERENVIAISQYNKSINAILSPILYSFEERFNQFNKRNVTLKFHQRTLNMFLQKLLETKMLLDQRTSPRARFYPTISLFCSHLTGKDGHDKYTAIGNCTKKNDTDSWSCFLNKSAIVWSQGKTPVDGVQQKIKLININCKYRYIFWGVSCLGIVLTLALLVFNVTKRKHRIVKMSSPSINNVILLGCLMAYSTVFIMDYARSGAHVACVAHTFLLILSFSLCFGALFAKTWRVYEIFTTELKVLKTKMLKDGSLFLIVAVLVIVNNLMLVGWVLASPQAPTLVNISTTPSESDKDIEYINQYQKCDSKYRLHFTSAVLAIQGIVILFGTFLAIQTRKVTCPELNDSKWIALCIYNVVVLSPVGVVVVMATSDKPEINYALEASMVTLITAMTECLIFVPKIIAYRNHDKTPKVNVKRSSQLHDLAVVERTASSENGRLCRRCEASLEREEGSEQSLTSGVNHSKVLDIRETDLISLNTKLLFSLAQNPNLRKVFNVQVDKVIAEIDGY</sequence>
<dbReference type="InterPro" id="IPR001828">
    <property type="entry name" value="ANF_lig-bd_rcpt"/>
</dbReference>
<dbReference type="PROSITE" id="PS50259">
    <property type="entry name" value="G_PROTEIN_RECEP_F3_4"/>
    <property type="match status" value="1"/>
</dbReference>
<evidence type="ECO:0000256" key="3">
    <source>
        <dbReference type="ARBA" id="ARBA00022989"/>
    </source>
</evidence>
<comment type="subcellular location">
    <subcellularLocation>
        <location evidence="1">Membrane</location>
        <topology evidence="1">Multi-pass membrane protein</topology>
    </subcellularLocation>
</comment>
<dbReference type="OMA" id="ININCKY"/>
<dbReference type="InterPro" id="IPR000337">
    <property type="entry name" value="GPCR_3"/>
</dbReference>
<evidence type="ECO:0000313" key="11">
    <source>
        <dbReference type="Proteomes" id="UP001165740"/>
    </source>
</evidence>
<evidence type="ECO:0000256" key="2">
    <source>
        <dbReference type="ARBA" id="ARBA00022692"/>
    </source>
</evidence>
<gene>
    <name evidence="12" type="primary">LOC106074840</name>
</gene>
<protein>
    <submittedName>
        <fullName evidence="12">Gamma-aminobutyric acid type B receptor subunit 1-like</fullName>
    </submittedName>
</protein>
<keyword evidence="6" id="KW-0675">Receptor</keyword>
<evidence type="ECO:0000256" key="4">
    <source>
        <dbReference type="ARBA" id="ARBA00023040"/>
    </source>
</evidence>
<dbReference type="Pfam" id="PF00003">
    <property type="entry name" value="7tm_3"/>
    <property type="match status" value="1"/>
</dbReference>
<feature type="transmembrane region" description="Helical" evidence="9">
    <location>
        <begin position="502"/>
        <end position="520"/>
    </location>
</feature>
<feature type="transmembrane region" description="Helical" evidence="9">
    <location>
        <begin position="668"/>
        <end position="690"/>
    </location>
</feature>
<evidence type="ECO:0000256" key="8">
    <source>
        <dbReference type="ARBA" id="ARBA00023224"/>
    </source>
</evidence>
<dbReference type="GO" id="GO:0004965">
    <property type="term" value="F:G protein-coupled GABA receptor activity"/>
    <property type="evidence" value="ECO:0007669"/>
    <property type="project" value="InterPro"/>
</dbReference>
<dbReference type="GeneID" id="106074840"/>
<keyword evidence="2 9" id="KW-0812">Transmembrane</keyword>
<dbReference type="PRINTS" id="PR01176">
    <property type="entry name" value="GABABRECEPTR"/>
</dbReference>
<proteinExistence type="predicted"/>
<name>A0A9W3AM62_BIOGL</name>
<dbReference type="PRINTS" id="PR01177">
    <property type="entry name" value="GABAB1RECPTR"/>
</dbReference>
<dbReference type="Pfam" id="PF01094">
    <property type="entry name" value="ANF_receptor"/>
    <property type="match status" value="1"/>
</dbReference>
<dbReference type="OrthoDB" id="10056676at2759"/>